<protein>
    <recommendedName>
        <fullName evidence="6">Pilus assembly protein PilW</fullName>
    </recommendedName>
</protein>
<dbReference type="GO" id="GO:0043683">
    <property type="term" value="P:type IV pilus assembly"/>
    <property type="evidence" value="ECO:0007669"/>
    <property type="project" value="InterPro"/>
</dbReference>
<name>A0AAD2F8M1_9RALS</name>
<dbReference type="EMBL" id="CAUDLI010000003">
    <property type="protein sequence ID" value="CAJ0873006.1"/>
    <property type="molecule type" value="Genomic_DNA"/>
</dbReference>
<sequence length="332" mass="36340">MPPARWQLRPAHKPTRWKAAEMPRSLQRHTRGASLVELMVGMIIALMVLAIGLQLLLIARARYQRLADEALIEDRGMRALELIGKAVRQAGWITDTPTASAVRRWADATAPLSLVGADDCGQPKKTVELECGPHGVQHSDALLVRFSGRNHLPPNAHEADGATLDCDNYGVRERAGTEADPRLGSMLLFISVSTDAEQAPRLMCRSVSLNSGDVLVAVNASEIVRGVETLQLLYTLAPTTTSPAETVSARTIAATDWYRVEQVHVAIVVRGDWYSLRPSTPDNIALFPGLESVPGARLEDLSFQPEDPRRNRALFTATFAVRNPLRCEVDAC</sequence>
<keyword evidence="1" id="KW-0812">Transmembrane</keyword>
<dbReference type="Proteomes" id="UP001189792">
    <property type="component" value="Unassembled WGS sequence"/>
</dbReference>
<keyword evidence="1" id="KW-1133">Transmembrane helix</keyword>
<proteinExistence type="predicted"/>
<evidence type="ECO:0008006" key="6">
    <source>
        <dbReference type="Google" id="ProtNLM"/>
    </source>
</evidence>
<organism evidence="2 5">
    <name type="scientific">Ralstonia flatus</name>
    <dbReference type="NCBI Taxonomy" id="3058601"/>
    <lineage>
        <taxon>Bacteria</taxon>
        <taxon>Pseudomonadati</taxon>
        <taxon>Pseudomonadota</taxon>
        <taxon>Betaproteobacteria</taxon>
        <taxon>Burkholderiales</taxon>
        <taxon>Burkholderiaceae</taxon>
        <taxon>Ralstonia</taxon>
    </lineage>
</organism>
<evidence type="ECO:0000313" key="3">
    <source>
        <dbReference type="EMBL" id="CAJ0873006.1"/>
    </source>
</evidence>
<comment type="caution">
    <text evidence="2">The sequence shown here is derived from an EMBL/GenBank/DDBJ whole genome shotgun (WGS) entry which is preliminary data.</text>
</comment>
<accession>A0AAD2F8M1</accession>
<keyword evidence="4" id="KW-1185">Reference proteome</keyword>
<evidence type="ECO:0000313" key="4">
    <source>
        <dbReference type="Proteomes" id="UP001189792"/>
    </source>
</evidence>
<dbReference type="Pfam" id="PF16074">
    <property type="entry name" value="PilW"/>
    <property type="match status" value="1"/>
</dbReference>
<keyword evidence="1" id="KW-0472">Membrane</keyword>
<dbReference type="InterPro" id="IPR032092">
    <property type="entry name" value="PilW"/>
</dbReference>
<feature type="transmembrane region" description="Helical" evidence="1">
    <location>
        <begin position="38"/>
        <end position="59"/>
    </location>
</feature>
<dbReference type="EMBL" id="CAUDKO010000003">
    <property type="protein sequence ID" value="CAJ0865606.1"/>
    <property type="molecule type" value="Genomic_DNA"/>
</dbReference>
<dbReference type="AlphaFoldDB" id="A0AAD2F8M1"/>
<reference evidence="2 4" key="1">
    <citation type="submission" date="2023-07" db="EMBL/GenBank/DDBJ databases">
        <authorList>
            <person name="Peeters C."/>
        </authorList>
    </citation>
    <scope>NUCLEOTIDE SEQUENCE</scope>
    <source>
        <strain evidence="3 4">LMG 32965</strain>
        <strain evidence="2">R-77567</strain>
    </source>
</reference>
<evidence type="ECO:0000313" key="2">
    <source>
        <dbReference type="EMBL" id="CAJ0865606.1"/>
    </source>
</evidence>
<evidence type="ECO:0000256" key="1">
    <source>
        <dbReference type="SAM" id="Phobius"/>
    </source>
</evidence>
<dbReference type="Proteomes" id="UP001190491">
    <property type="component" value="Unassembled WGS sequence"/>
</dbReference>
<gene>
    <name evidence="3" type="ORF">R77564_01902</name>
    <name evidence="2" type="ORF">R77567_01946</name>
</gene>
<evidence type="ECO:0000313" key="5">
    <source>
        <dbReference type="Proteomes" id="UP001190491"/>
    </source>
</evidence>